<gene>
    <name evidence="1" type="ORF">K3166_07575</name>
</gene>
<proteinExistence type="predicted"/>
<keyword evidence="2" id="KW-1185">Reference proteome</keyword>
<name>A0ABX8ZB90_9SPHN</name>
<evidence type="ECO:0000313" key="1">
    <source>
        <dbReference type="EMBL" id="QZD86139.1"/>
    </source>
</evidence>
<sequence>MAKETDSGDTQFGVLLGWESAPAGERIALKLQSTRKVVESSEDVHEFRYFLSKEQAVQLGNYLYRLAGETAPTRKKRGFIERLMGG</sequence>
<dbReference type="EMBL" id="CP081297">
    <property type="protein sequence ID" value="QZD86139.1"/>
    <property type="molecule type" value="Genomic_DNA"/>
</dbReference>
<organism evidence="1 2">
    <name type="scientific">Qipengyuania psychrotolerans</name>
    <dbReference type="NCBI Taxonomy" id="2867238"/>
    <lineage>
        <taxon>Bacteria</taxon>
        <taxon>Pseudomonadati</taxon>
        <taxon>Pseudomonadota</taxon>
        <taxon>Alphaproteobacteria</taxon>
        <taxon>Sphingomonadales</taxon>
        <taxon>Erythrobacteraceae</taxon>
        <taxon>Qipengyuania</taxon>
    </lineage>
</organism>
<dbReference type="RefSeq" id="WP_221421685.1">
    <property type="nucleotide sequence ID" value="NZ_CP081297.1"/>
</dbReference>
<accession>A0ABX8ZB90</accession>
<protein>
    <submittedName>
        <fullName evidence="1">Uncharacterized protein</fullName>
    </submittedName>
</protein>
<dbReference type="Proteomes" id="UP000824280">
    <property type="component" value="Chromosome"/>
</dbReference>
<reference evidence="1 2" key="1">
    <citation type="submission" date="2021-08" db="EMBL/GenBank/DDBJ databases">
        <title>Comparative Genomics Analysis of the Genus Qipengyuania Reveals Extensive Genetic Diversity and Metabolic Versatility, Including the Description of Fifteen Novel Species.</title>
        <authorList>
            <person name="Liu Y."/>
        </authorList>
    </citation>
    <scope>NUCLEOTIDE SEQUENCE [LARGE SCALE GENOMIC DNA]</scope>
    <source>
        <strain evidence="1 2">1XM2-8</strain>
    </source>
</reference>
<evidence type="ECO:0000313" key="2">
    <source>
        <dbReference type="Proteomes" id="UP000824280"/>
    </source>
</evidence>